<keyword evidence="2" id="KW-1185">Reference proteome</keyword>
<evidence type="ECO:0000313" key="2">
    <source>
        <dbReference type="Proteomes" id="UP000551327"/>
    </source>
</evidence>
<dbReference type="GO" id="GO:0004519">
    <property type="term" value="F:endonuclease activity"/>
    <property type="evidence" value="ECO:0007669"/>
    <property type="project" value="UniProtKB-KW"/>
</dbReference>
<keyword evidence="1" id="KW-0378">Hydrolase</keyword>
<dbReference type="Proteomes" id="UP000551327">
    <property type="component" value="Unassembled WGS sequence"/>
</dbReference>
<protein>
    <submittedName>
        <fullName evidence="1">HNH endonuclease</fullName>
    </submittedName>
</protein>
<gene>
    <name evidence="1" type="ORF">H7F53_05910</name>
</gene>
<evidence type="ECO:0000313" key="1">
    <source>
        <dbReference type="EMBL" id="MBC2668669.1"/>
    </source>
</evidence>
<dbReference type="EMBL" id="JACLAX010000004">
    <property type="protein sequence ID" value="MBC2668669.1"/>
    <property type="molecule type" value="Genomic_DNA"/>
</dbReference>
<keyword evidence="1" id="KW-0540">Nuclease</keyword>
<sequence length="102" mass="11299">MADPPPSASPCWLCQRPLGRRVERHHPVPKSRGGRATVPVHPLCHRTLHATFSPAELQRLGADPARLRAHPDLATFLKWIAGKPADFHVVTAPRKKDLGRRG</sequence>
<dbReference type="AlphaFoldDB" id="A0A7X1KPF4"/>
<reference evidence="1 2" key="1">
    <citation type="submission" date="2020-08" db="EMBL/GenBank/DDBJ databases">
        <title>The genome sequence of type strain Novosphingobium piscinae KCTC 42194.</title>
        <authorList>
            <person name="Liu Y."/>
        </authorList>
    </citation>
    <scope>NUCLEOTIDE SEQUENCE [LARGE SCALE GENOMIC DNA]</scope>
    <source>
        <strain evidence="1 2">KCTC 42194</strain>
    </source>
</reference>
<accession>A0A7X1KPF4</accession>
<proteinExistence type="predicted"/>
<comment type="caution">
    <text evidence="1">The sequence shown here is derived from an EMBL/GenBank/DDBJ whole genome shotgun (WGS) entry which is preliminary data.</text>
</comment>
<keyword evidence="1" id="KW-0255">Endonuclease</keyword>
<name>A0A7X1KPF4_9SPHN</name>
<organism evidence="1 2">
    <name type="scientific">Novosphingobium piscinae</name>
    <dbReference type="NCBI Taxonomy" id="1507448"/>
    <lineage>
        <taxon>Bacteria</taxon>
        <taxon>Pseudomonadati</taxon>
        <taxon>Pseudomonadota</taxon>
        <taxon>Alphaproteobacteria</taxon>
        <taxon>Sphingomonadales</taxon>
        <taxon>Sphingomonadaceae</taxon>
        <taxon>Novosphingobium</taxon>
    </lineage>
</organism>